<evidence type="ECO:0000256" key="7">
    <source>
        <dbReference type="ARBA" id="ARBA00009982"/>
    </source>
</evidence>
<feature type="region of interest" description="Disordered" evidence="18">
    <location>
        <begin position="280"/>
        <end position="307"/>
    </location>
</feature>
<accession>A0AAX2SGH3</accession>
<dbReference type="NCBIfam" id="NF010376">
    <property type="entry name" value="PRK13803.1"/>
    <property type="match status" value="1"/>
</dbReference>
<evidence type="ECO:0000256" key="2">
    <source>
        <dbReference type="ARBA" id="ARBA00001933"/>
    </source>
</evidence>
<dbReference type="NCBIfam" id="TIGR00263">
    <property type="entry name" value="trpB"/>
    <property type="match status" value="1"/>
</dbReference>
<dbReference type="NCBIfam" id="NF001369">
    <property type="entry name" value="PRK00278.1-1"/>
    <property type="match status" value="1"/>
</dbReference>
<evidence type="ECO:0000313" key="21">
    <source>
        <dbReference type="EMBL" id="TFI02576.1"/>
    </source>
</evidence>
<feature type="compositionally biased region" description="Low complexity" evidence="18">
    <location>
        <begin position="280"/>
        <end position="300"/>
    </location>
</feature>
<evidence type="ECO:0000256" key="9">
    <source>
        <dbReference type="ARBA" id="ARBA00022605"/>
    </source>
</evidence>
<dbReference type="GO" id="GO:0004425">
    <property type="term" value="F:indole-3-glycerol-phosphate synthase activity"/>
    <property type="evidence" value="ECO:0007669"/>
    <property type="project" value="UniProtKB-UniRule"/>
</dbReference>
<evidence type="ECO:0000256" key="6">
    <source>
        <dbReference type="ARBA" id="ARBA00008737"/>
    </source>
</evidence>
<dbReference type="PANTHER" id="PTHR48077">
    <property type="entry name" value="TRYPTOPHAN SYNTHASE-RELATED"/>
    <property type="match status" value="1"/>
</dbReference>
<dbReference type="PANTHER" id="PTHR48077:SF3">
    <property type="entry name" value="TRYPTOPHAN SYNTHASE"/>
    <property type="match status" value="1"/>
</dbReference>
<dbReference type="FunFam" id="3.20.20.70:FF:000024">
    <property type="entry name" value="Indole-3-glycerol phosphate synthase"/>
    <property type="match status" value="1"/>
</dbReference>
<comment type="similarity">
    <text evidence="6 17">Belongs to the TrpC family.</text>
</comment>
<feature type="domain" description="Indole-3-glycerol phosphate synthase" evidence="19">
    <location>
        <begin position="10"/>
        <end position="263"/>
    </location>
</feature>
<feature type="modified residue" description="N6-(pyridoxal phosphate)lysine" evidence="16">
    <location>
        <position position="391"/>
    </location>
</feature>
<dbReference type="EC" id="4.1.1.48" evidence="17"/>
<evidence type="ECO:0000256" key="3">
    <source>
        <dbReference type="ARBA" id="ARBA00002786"/>
    </source>
</evidence>
<dbReference type="HAMAP" id="MF_00134_A">
    <property type="entry name" value="IGPS_A"/>
    <property type="match status" value="1"/>
</dbReference>
<comment type="pathway">
    <text evidence="5 16">Amino-acid biosynthesis; L-tryptophan biosynthesis; L-tryptophan from chorismate: step 5/5.</text>
</comment>
<dbReference type="GO" id="GO:0016853">
    <property type="term" value="F:isomerase activity"/>
    <property type="evidence" value="ECO:0007669"/>
    <property type="project" value="UniProtKB-KW"/>
</dbReference>
<dbReference type="SUPFAM" id="SSF51366">
    <property type="entry name" value="Ribulose-phoshate binding barrel"/>
    <property type="match status" value="1"/>
</dbReference>
<dbReference type="FunFam" id="3.40.50.1100:FF:000001">
    <property type="entry name" value="Tryptophan synthase beta chain"/>
    <property type="match status" value="1"/>
</dbReference>
<comment type="caution">
    <text evidence="21">The sequence shown here is derived from an EMBL/GenBank/DDBJ whole genome shotgun (WGS) entry which is preliminary data.</text>
</comment>
<dbReference type="SUPFAM" id="SSF53686">
    <property type="entry name" value="Tryptophan synthase beta subunit-like PLP-dependent enzymes"/>
    <property type="match status" value="1"/>
</dbReference>
<feature type="domain" description="Tryptophan synthase beta chain-like PALP" evidence="20">
    <location>
        <begin position="358"/>
        <end position="667"/>
    </location>
</feature>
<dbReference type="InterPro" id="IPR036052">
    <property type="entry name" value="TrpB-like_PALP_sf"/>
</dbReference>
<dbReference type="InterPro" id="IPR006653">
    <property type="entry name" value="Trp_synth_b_CS"/>
</dbReference>
<dbReference type="HAMAP" id="MF_00133">
    <property type="entry name" value="Trp_synth_beta"/>
    <property type="match status" value="1"/>
</dbReference>
<comment type="function">
    <text evidence="3 16">The beta subunit is responsible for the synthesis of L-tryptophan from indole and L-serine.</text>
</comment>
<comment type="pathway">
    <text evidence="4 17">Amino-acid biosynthesis; L-tryptophan biosynthesis; L-tryptophan from chorismate: step 4/5.</text>
</comment>
<dbReference type="CDD" id="cd06446">
    <property type="entry name" value="Trp-synth_B"/>
    <property type="match status" value="1"/>
</dbReference>
<comment type="catalytic activity">
    <reaction evidence="1 17">
        <text>1-(2-carboxyphenylamino)-1-deoxy-D-ribulose 5-phosphate + H(+) = (1S,2R)-1-C-(indol-3-yl)glycerol 3-phosphate + CO2 + H2O</text>
        <dbReference type="Rhea" id="RHEA:23476"/>
        <dbReference type="ChEBI" id="CHEBI:15377"/>
        <dbReference type="ChEBI" id="CHEBI:15378"/>
        <dbReference type="ChEBI" id="CHEBI:16526"/>
        <dbReference type="ChEBI" id="CHEBI:58613"/>
        <dbReference type="ChEBI" id="CHEBI:58866"/>
        <dbReference type="EC" id="4.1.1.48"/>
    </reaction>
</comment>
<comment type="subunit">
    <text evidence="8 16">Tetramer of two alpha and two beta chains.</text>
</comment>
<comment type="similarity">
    <text evidence="7 16">Belongs to the TrpB family.</text>
</comment>
<dbReference type="RefSeq" id="WP_102613977.1">
    <property type="nucleotide sequence ID" value="NZ_JALXRV010000032.1"/>
</dbReference>
<comment type="catalytic activity">
    <reaction evidence="15 16">
        <text>(1S,2R)-1-C-(indol-3-yl)glycerol 3-phosphate + L-serine = D-glyceraldehyde 3-phosphate + L-tryptophan + H2O</text>
        <dbReference type="Rhea" id="RHEA:10532"/>
        <dbReference type="ChEBI" id="CHEBI:15377"/>
        <dbReference type="ChEBI" id="CHEBI:33384"/>
        <dbReference type="ChEBI" id="CHEBI:57912"/>
        <dbReference type="ChEBI" id="CHEBI:58866"/>
        <dbReference type="ChEBI" id="CHEBI:59776"/>
        <dbReference type="EC" id="4.2.1.20"/>
    </reaction>
</comment>
<evidence type="ECO:0000256" key="13">
    <source>
        <dbReference type="ARBA" id="ARBA00023141"/>
    </source>
</evidence>
<evidence type="ECO:0000256" key="12">
    <source>
        <dbReference type="ARBA" id="ARBA00022898"/>
    </source>
</evidence>
<dbReference type="FunFam" id="3.40.50.1100:FF:000004">
    <property type="entry name" value="Tryptophan synthase beta chain"/>
    <property type="match status" value="1"/>
</dbReference>
<keyword evidence="11 17" id="KW-0822">Tryptophan biosynthesis</keyword>
<keyword evidence="9 17" id="KW-0028">Amino-acid biosynthesis</keyword>
<proteinExistence type="inferred from homology"/>
<dbReference type="InterPro" id="IPR023026">
    <property type="entry name" value="Trp_synth_beta/beta-like"/>
</dbReference>
<evidence type="ECO:0000256" key="8">
    <source>
        <dbReference type="ARBA" id="ARBA00011270"/>
    </source>
</evidence>
<dbReference type="AlphaFoldDB" id="A0AAX2SGH3"/>
<comment type="cofactor">
    <cofactor evidence="2 16">
        <name>pyridoxal 5'-phosphate</name>
        <dbReference type="ChEBI" id="CHEBI:597326"/>
    </cofactor>
</comment>
<dbReference type="InterPro" id="IPR006654">
    <property type="entry name" value="Trp_synth_beta"/>
</dbReference>
<protein>
    <recommendedName>
        <fullName evidence="16 17">Multifunctional fusion protein</fullName>
    </recommendedName>
    <domain>
        <recommendedName>
            <fullName evidence="17">Indole-3-glycerol phosphate synthase</fullName>
            <shortName evidence="17">IGPS</shortName>
            <ecNumber evidence="17">4.1.1.48</ecNumber>
        </recommendedName>
    </domain>
    <domain>
        <recommendedName>
            <fullName evidence="16">Tryptophan synthase beta chain</fullName>
            <ecNumber evidence="16">4.2.1.20</ecNumber>
        </recommendedName>
    </domain>
</protein>
<evidence type="ECO:0000256" key="10">
    <source>
        <dbReference type="ARBA" id="ARBA00022793"/>
    </source>
</evidence>
<evidence type="ECO:0000256" key="15">
    <source>
        <dbReference type="ARBA" id="ARBA00049047"/>
    </source>
</evidence>
<evidence type="ECO:0000259" key="19">
    <source>
        <dbReference type="Pfam" id="PF00218"/>
    </source>
</evidence>
<dbReference type="Gene3D" id="3.20.20.70">
    <property type="entry name" value="Aldolase class I"/>
    <property type="match status" value="1"/>
</dbReference>
<evidence type="ECO:0000259" key="20">
    <source>
        <dbReference type="Pfam" id="PF00291"/>
    </source>
</evidence>
<dbReference type="InterPro" id="IPR001468">
    <property type="entry name" value="Indole-3-GlycerolPSynthase_CS"/>
</dbReference>
<dbReference type="HAMAP" id="MF_00134_B">
    <property type="entry name" value="IGPS_B"/>
    <property type="match status" value="1"/>
</dbReference>
<keyword evidence="10 17" id="KW-0210">Decarboxylase</keyword>
<evidence type="ECO:0000256" key="5">
    <source>
        <dbReference type="ARBA" id="ARBA00004733"/>
    </source>
</evidence>
<evidence type="ECO:0000313" key="22">
    <source>
        <dbReference type="Proteomes" id="UP000298017"/>
    </source>
</evidence>
<keyword evidence="12 16" id="KW-0663">Pyridoxal phosphate</keyword>
<keyword evidence="13 17" id="KW-0057">Aromatic amino acid biosynthesis</keyword>
<evidence type="ECO:0000256" key="18">
    <source>
        <dbReference type="SAM" id="MobiDB-lite"/>
    </source>
</evidence>
<dbReference type="InterPro" id="IPR013798">
    <property type="entry name" value="Indole-3-glycerol_P_synth_dom"/>
</dbReference>
<evidence type="ECO:0000256" key="11">
    <source>
        <dbReference type="ARBA" id="ARBA00022822"/>
    </source>
</evidence>
<dbReference type="GO" id="GO:0004834">
    <property type="term" value="F:tryptophan synthase activity"/>
    <property type="evidence" value="ECO:0007669"/>
    <property type="project" value="UniProtKB-UniRule"/>
</dbReference>
<dbReference type="InterPro" id="IPR013785">
    <property type="entry name" value="Aldolase_TIM"/>
</dbReference>
<evidence type="ECO:0000256" key="14">
    <source>
        <dbReference type="ARBA" id="ARBA00023239"/>
    </source>
</evidence>
<dbReference type="CDD" id="cd00331">
    <property type="entry name" value="IGPS"/>
    <property type="match status" value="1"/>
</dbReference>
<name>A0AAX2SGH3_KOCRH</name>
<keyword evidence="14 17" id="KW-0456">Lyase</keyword>
<dbReference type="EC" id="4.2.1.20" evidence="16"/>
<dbReference type="Gene3D" id="3.40.50.1100">
    <property type="match status" value="2"/>
</dbReference>
<reference evidence="21 22" key="1">
    <citation type="submission" date="2019-03" db="EMBL/GenBank/DDBJ databases">
        <title>Genome Sequencing and Assembly of Various Microbes Isolated from Alder Root Nodule.</title>
        <authorList>
            <person name="Swanson E."/>
            <person name="Sevigny J.L."/>
            <person name="Pesce C."/>
            <person name="Davis I."/>
            <person name="Kleiner V."/>
            <person name="Tisa L."/>
        </authorList>
    </citation>
    <scope>NUCLEOTIDE SEQUENCE [LARGE SCALE GENOMIC DNA]</scope>
    <source>
        <strain evidence="21 22">4R-31</strain>
    </source>
</reference>
<dbReference type="PROSITE" id="PS00614">
    <property type="entry name" value="IGPS"/>
    <property type="match status" value="1"/>
</dbReference>
<organism evidence="21 22">
    <name type="scientific">Kocuria rhizophila</name>
    <dbReference type="NCBI Taxonomy" id="72000"/>
    <lineage>
        <taxon>Bacteria</taxon>
        <taxon>Bacillati</taxon>
        <taxon>Actinomycetota</taxon>
        <taxon>Actinomycetes</taxon>
        <taxon>Micrococcales</taxon>
        <taxon>Micrococcaceae</taxon>
        <taxon>Kocuria</taxon>
    </lineage>
</organism>
<dbReference type="GO" id="GO:0005737">
    <property type="term" value="C:cytoplasm"/>
    <property type="evidence" value="ECO:0007669"/>
    <property type="project" value="TreeGrafter"/>
</dbReference>
<keyword evidence="21" id="KW-0413">Isomerase</keyword>
<dbReference type="InterPro" id="IPR011060">
    <property type="entry name" value="RibuloseP-bd_barrel"/>
</dbReference>
<dbReference type="EMBL" id="SPNK01000002">
    <property type="protein sequence ID" value="TFI02576.1"/>
    <property type="molecule type" value="Genomic_DNA"/>
</dbReference>
<evidence type="ECO:0000256" key="1">
    <source>
        <dbReference type="ARBA" id="ARBA00001633"/>
    </source>
</evidence>
<dbReference type="InterPro" id="IPR001926">
    <property type="entry name" value="TrpB-like_PALP"/>
</dbReference>
<keyword evidence="22" id="KW-1185">Reference proteome</keyword>
<evidence type="ECO:0000256" key="16">
    <source>
        <dbReference type="HAMAP-Rule" id="MF_00133"/>
    </source>
</evidence>
<sequence length="721" mass="76834">MTQQDTGTVLDQIIEGVREDLETRRSAVSLQEVQRAAAEQTPALDAEAALRGSDPAAVQVIAEVKRSSPSKGALAEITDPAALAAAYERGGASAISVLTEQRRFGGSLEDLDAVRRAVGIPVLRKDFVVEDYQVWEARAHGADIVLLIVAALDDHTLARLLELTHHLGMHALVETHTEAEIDRAVAAGARIIGVNTRNLKTLEVDVDTFGRLARRLPQDAVLVAESGIVGEDQVRLYAGHGANAVLTGEALVTAEDPSQRISRFREVGALARGEFLEGATPPAAQAEHAASQAAGADSAENTGSLRNAPGPYFGDFGGRWMPESLVAALDELTETFEKARTDDEFQAEFQRLCRDYAGRPSLLTEAEGFGAELGVRVFLKREDLNHTGSHKINNVLGQALLARRMGKTRLIAETGAGQHGVATATAAALFGMECTVYMGEEDTRRQALNVARMRLLGAEVVAVTNGSRTLKDAINEALRDWVASVDTTHYLLGTAAGPHPFPAMVRYFHEQIGEEARAQILEQAGRLPDAVTACVGGGSNAIGIFHGFLDDASVQLYGNEAGGDGVSTGRHAATISLGRPGVLHGAKTFLMQDTDGQTVESHSISAGLDYPAVGPEHSYLHSIGRVAYEAVTDQQAMDAFRLLCRTEGIIPAIESCHALAGAREVASRWVGELGPEAAAQKIIVVSLSGRGDKDVATAAEWFDMLPDDSHEERVAQKGEQL</sequence>
<dbReference type="PROSITE" id="PS00168">
    <property type="entry name" value="TRP_SYNTHASE_BETA"/>
    <property type="match status" value="1"/>
</dbReference>
<dbReference type="Pfam" id="PF00291">
    <property type="entry name" value="PALP"/>
    <property type="match status" value="1"/>
</dbReference>
<dbReference type="Proteomes" id="UP000298017">
    <property type="component" value="Unassembled WGS sequence"/>
</dbReference>
<gene>
    <name evidence="17" type="primary">trpC</name>
    <name evidence="16" type="synonym">trpB</name>
    <name evidence="21" type="ORF">E4P33_02980</name>
</gene>
<evidence type="ECO:0000256" key="17">
    <source>
        <dbReference type="HAMAP-Rule" id="MF_00134"/>
    </source>
</evidence>
<dbReference type="NCBIfam" id="NF001377">
    <property type="entry name" value="PRK00278.2-4"/>
    <property type="match status" value="1"/>
</dbReference>
<dbReference type="Pfam" id="PF00218">
    <property type="entry name" value="IGPS"/>
    <property type="match status" value="1"/>
</dbReference>
<evidence type="ECO:0000256" key="4">
    <source>
        <dbReference type="ARBA" id="ARBA00004696"/>
    </source>
</evidence>